<proteinExistence type="inferred from homology"/>
<evidence type="ECO:0000256" key="8">
    <source>
        <dbReference type="RuleBase" id="RU003500"/>
    </source>
</evidence>
<gene>
    <name evidence="9" type="ORF">LSTR_LSTR009410</name>
</gene>
<sequence>METRRGRELVDCGGFAVETSSLHWHSIGIINLSACVEMMALDDLRVCKTFPGLSKRQLELCSRQPDVTAAAIRGLHDAIAECQFQFRWHRWNCSTLTTKSRNPHTSTHHATKR</sequence>
<dbReference type="GO" id="GO:0045165">
    <property type="term" value="P:cell fate commitment"/>
    <property type="evidence" value="ECO:0007669"/>
    <property type="project" value="TreeGrafter"/>
</dbReference>
<evidence type="ECO:0000256" key="1">
    <source>
        <dbReference type="ARBA" id="ARBA00004498"/>
    </source>
</evidence>
<name>A0A482WNJ8_LAOST</name>
<evidence type="ECO:0000256" key="5">
    <source>
        <dbReference type="ARBA" id="ARBA00022530"/>
    </source>
</evidence>
<dbReference type="GO" id="GO:0005125">
    <property type="term" value="F:cytokine activity"/>
    <property type="evidence" value="ECO:0007669"/>
    <property type="project" value="TreeGrafter"/>
</dbReference>
<evidence type="ECO:0000256" key="3">
    <source>
        <dbReference type="ARBA" id="ARBA00022473"/>
    </source>
</evidence>
<dbReference type="EMBL" id="QKKF02029610">
    <property type="protein sequence ID" value="RZF35104.1"/>
    <property type="molecule type" value="Genomic_DNA"/>
</dbReference>
<keyword evidence="5" id="KW-0272">Extracellular matrix</keyword>
<keyword evidence="10" id="KW-1185">Reference proteome</keyword>
<dbReference type="GO" id="GO:0005109">
    <property type="term" value="F:frizzled binding"/>
    <property type="evidence" value="ECO:0007669"/>
    <property type="project" value="TreeGrafter"/>
</dbReference>
<dbReference type="PANTHER" id="PTHR12027">
    <property type="entry name" value="WNT RELATED"/>
    <property type="match status" value="1"/>
</dbReference>
<dbReference type="PANTHER" id="PTHR12027:SF98">
    <property type="entry name" value="PROTEIN WNT"/>
    <property type="match status" value="1"/>
</dbReference>
<accession>A0A482WNJ8</accession>
<keyword evidence="4" id="KW-0964">Secreted</keyword>
<keyword evidence="7" id="KW-1015">Disulfide bond</keyword>
<evidence type="ECO:0000256" key="4">
    <source>
        <dbReference type="ARBA" id="ARBA00022525"/>
    </source>
</evidence>
<dbReference type="GO" id="GO:0005615">
    <property type="term" value="C:extracellular space"/>
    <property type="evidence" value="ECO:0007669"/>
    <property type="project" value="TreeGrafter"/>
</dbReference>
<comment type="function">
    <text evidence="8">Ligand for members of the frizzled family of seven transmembrane receptors.</text>
</comment>
<dbReference type="GO" id="GO:0030182">
    <property type="term" value="P:neuron differentiation"/>
    <property type="evidence" value="ECO:0007669"/>
    <property type="project" value="TreeGrafter"/>
</dbReference>
<dbReference type="STRING" id="195883.A0A482WNJ8"/>
<dbReference type="GO" id="GO:0060070">
    <property type="term" value="P:canonical Wnt signaling pathway"/>
    <property type="evidence" value="ECO:0007669"/>
    <property type="project" value="TreeGrafter"/>
</dbReference>
<keyword evidence="3 8" id="KW-0217">Developmental protein</keyword>
<keyword evidence="6 8" id="KW-0879">Wnt signaling pathway</keyword>
<dbReference type="InterPro" id="IPR005817">
    <property type="entry name" value="Wnt"/>
</dbReference>
<dbReference type="OrthoDB" id="6619518at2759"/>
<organism evidence="9 10">
    <name type="scientific">Laodelphax striatellus</name>
    <name type="common">Small brown planthopper</name>
    <name type="synonym">Delphax striatella</name>
    <dbReference type="NCBI Taxonomy" id="195883"/>
    <lineage>
        <taxon>Eukaryota</taxon>
        <taxon>Metazoa</taxon>
        <taxon>Ecdysozoa</taxon>
        <taxon>Arthropoda</taxon>
        <taxon>Hexapoda</taxon>
        <taxon>Insecta</taxon>
        <taxon>Pterygota</taxon>
        <taxon>Neoptera</taxon>
        <taxon>Paraneoptera</taxon>
        <taxon>Hemiptera</taxon>
        <taxon>Auchenorrhyncha</taxon>
        <taxon>Fulgoroidea</taxon>
        <taxon>Delphacidae</taxon>
        <taxon>Criomorphinae</taxon>
        <taxon>Laodelphax</taxon>
    </lineage>
</organism>
<comment type="similarity">
    <text evidence="2 8">Belongs to the Wnt family.</text>
</comment>
<comment type="subcellular location">
    <subcellularLocation>
        <location evidence="1 8">Secreted</location>
        <location evidence="1 8">Extracellular space</location>
        <location evidence="1 8">Extracellular matrix</location>
    </subcellularLocation>
</comment>
<dbReference type="AlphaFoldDB" id="A0A482WNJ8"/>
<dbReference type="Pfam" id="PF00110">
    <property type="entry name" value="wnt"/>
    <property type="match status" value="1"/>
</dbReference>
<evidence type="ECO:0000256" key="7">
    <source>
        <dbReference type="ARBA" id="ARBA00023157"/>
    </source>
</evidence>
<comment type="caution">
    <text evidence="9">The sequence shown here is derived from an EMBL/GenBank/DDBJ whole genome shotgun (WGS) entry which is preliminary data.</text>
</comment>
<dbReference type="Proteomes" id="UP000291343">
    <property type="component" value="Unassembled WGS sequence"/>
</dbReference>
<dbReference type="InParanoid" id="A0A482WNJ8"/>
<protein>
    <recommendedName>
        <fullName evidence="8">Protein Wnt</fullName>
    </recommendedName>
</protein>
<evidence type="ECO:0000313" key="9">
    <source>
        <dbReference type="EMBL" id="RZF35104.1"/>
    </source>
</evidence>
<evidence type="ECO:0000313" key="10">
    <source>
        <dbReference type="Proteomes" id="UP000291343"/>
    </source>
</evidence>
<evidence type="ECO:0000256" key="6">
    <source>
        <dbReference type="ARBA" id="ARBA00022687"/>
    </source>
</evidence>
<reference evidence="9 10" key="1">
    <citation type="journal article" date="2017" name="Gigascience">
        <title>Genome sequence of the small brown planthopper, Laodelphax striatellus.</title>
        <authorList>
            <person name="Zhu J."/>
            <person name="Jiang F."/>
            <person name="Wang X."/>
            <person name="Yang P."/>
            <person name="Bao Y."/>
            <person name="Zhao W."/>
            <person name="Wang W."/>
            <person name="Lu H."/>
            <person name="Wang Q."/>
            <person name="Cui N."/>
            <person name="Li J."/>
            <person name="Chen X."/>
            <person name="Luo L."/>
            <person name="Yu J."/>
            <person name="Kang L."/>
            <person name="Cui F."/>
        </authorList>
    </citation>
    <scope>NUCLEOTIDE SEQUENCE [LARGE SCALE GENOMIC DNA]</scope>
    <source>
        <strain evidence="9">Lst14</strain>
    </source>
</reference>
<evidence type="ECO:0000256" key="2">
    <source>
        <dbReference type="ARBA" id="ARBA00005683"/>
    </source>
</evidence>
<dbReference type="SMR" id="A0A482WNJ8"/>